<proteinExistence type="predicted"/>
<keyword evidence="1" id="KW-0812">Transmembrane</keyword>
<dbReference type="OrthoDB" id="5396526at2"/>
<gene>
    <name evidence="2" type="ORF">FQB35_10285</name>
</gene>
<keyword evidence="1" id="KW-0472">Membrane</keyword>
<feature type="transmembrane region" description="Helical" evidence="1">
    <location>
        <begin position="101"/>
        <end position="120"/>
    </location>
</feature>
<evidence type="ECO:0000256" key="1">
    <source>
        <dbReference type="SAM" id="Phobius"/>
    </source>
</evidence>
<dbReference type="NCBIfam" id="TIGR03987">
    <property type="entry name" value="HsmA family protein"/>
    <property type="match status" value="1"/>
</dbReference>
<accession>A0A5C0SG15</accession>
<feature type="transmembrane region" description="Helical" evidence="1">
    <location>
        <begin position="62"/>
        <end position="86"/>
    </location>
</feature>
<dbReference type="EMBL" id="CP042243">
    <property type="protein sequence ID" value="QEK12686.1"/>
    <property type="molecule type" value="Genomic_DNA"/>
</dbReference>
<dbReference type="InterPro" id="IPR023813">
    <property type="entry name" value="HsmA-like"/>
</dbReference>
<evidence type="ECO:0000313" key="2">
    <source>
        <dbReference type="EMBL" id="QEK12686.1"/>
    </source>
</evidence>
<dbReference type="AlphaFoldDB" id="A0A5C0SG15"/>
<dbReference type="RefSeq" id="WP_148809837.1">
    <property type="nucleotide sequence ID" value="NZ_CP042243.1"/>
</dbReference>
<name>A0A5C0SG15_CRATE</name>
<sequence length="121" mass="13983">MLIFSIVSITLALLFYTVAVWSEKFAGELKKWHLGLFWIGLCFDTLGTIMMEKMSKGIKLNLHGITGALAILLMLFHAVWATIVLLRKNKESIMNFHKFSLFVWFIWLIPYLTGMMLNIVK</sequence>
<feature type="transmembrane region" description="Helical" evidence="1">
    <location>
        <begin position="32"/>
        <end position="50"/>
    </location>
</feature>
<evidence type="ECO:0000313" key="3">
    <source>
        <dbReference type="Proteomes" id="UP000324646"/>
    </source>
</evidence>
<dbReference type="KEGG" id="crs:FQB35_10285"/>
<reference evidence="2 3" key="1">
    <citation type="submission" date="2019-07" db="EMBL/GenBank/DDBJ databases">
        <title>Complete genome of Crassaminicella thermophila SY095.</title>
        <authorList>
            <person name="Li X."/>
        </authorList>
    </citation>
    <scope>NUCLEOTIDE SEQUENCE [LARGE SCALE GENOMIC DNA]</scope>
    <source>
        <strain evidence="2 3">SY095</strain>
    </source>
</reference>
<organism evidence="2 3">
    <name type="scientific">Crassaminicella thermophila</name>
    <dbReference type="NCBI Taxonomy" id="2599308"/>
    <lineage>
        <taxon>Bacteria</taxon>
        <taxon>Bacillati</taxon>
        <taxon>Bacillota</taxon>
        <taxon>Clostridia</taxon>
        <taxon>Eubacteriales</taxon>
        <taxon>Clostridiaceae</taxon>
        <taxon>Crassaminicella</taxon>
    </lineage>
</organism>
<protein>
    <submittedName>
        <fullName evidence="2">TIGR03987 family protein</fullName>
    </submittedName>
</protein>
<keyword evidence="1" id="KW-1133">Transmembrane helix</keyword>
<dbReference type="Proteomes" id="UP000324646">
    <property type="component" value="Chromosome"/>
</dbReference>
<keyword evidence="3" id="KW-1185">Reference proteome</keyword>